<evidence type="ECO:0000313" key="6">
    <source>
        <dbReference type="EnsemblMetazoa" id="G5655.6:cds"/>
    </source>
</evidence>
<feature type="transmembrane region" description="Helical" evidence="5">
    <location>
        <begin position="121"/>
        <end position="142"/>
    </location>
</feature>
<keyword evidence="4 5" id="KW-0472">Membrane</keyword>
<feature type="transmembrane region" description="Helical" evidence="5">
    <location>
        <begin position="91"/>
        <end position="109"/>
    </location>
</feature>
<comment type="subcellular location">
    <subcellularLocation>
        <location evidence="1">Membrane</location>
        <topology evidence="1">Multi-pass membrane protein</topology>
    </subcellularLocation>
</comment>
<name>A0A8W8NG61_MAGGI</name>
<protein>
    <recommendedName>
        <fullName evidence="8">Claudin</fullName>
    </recommendedName>
</protein>
<dbReference type="OrthoDB" id="6132210at2759"/>
<dbReference type="GO" id="GO:0016020">
    <property type="term" value="C:membrane"/>
    <property type="evidence" value="ECO:0007669"/>
    <property type="project" value="UniProtKB-SubCell"/>
</dbReference>
<keyword evidence="7" id="KW-1185">Reference proteome</keyword>
<evidence type="ECO:0000256" key="1">
    <source>
        <dbReference type="ARBA" id="ARBA00004141"/>
    </source>
</evidence>
<keyword evidence="3 5" id="KW-1133">Transmembrane helix</keyword>
<dbReference type="GeneID" id="105344135"/>
<reference evidence="6" key="1">
    <citation type="submission" date="2022-08" db="UniProtKB">
        <authorList>
            <consortium name="EnsemblMetazoa"/>
        </authorList>
    </citation>
    <scope>IDENTIFICATION</scope>
    <source>
        <strain evidence="6">05x7-T-G4-1.051#20</strain>
    </source>
</reference>
<dbReference type="PANTHER" id="PTHR21284">
    <property type="entry name" value="EG:80H7.2 PROTEIN"/>
    <property type="match status" value="1"/>
</dbReference>
<dbReference type="Gene3D" id="1.20.140.150">
    <property type="match status" value="1"/>
</dbReference>
<sequence>MGRPEEDFEVTNLTKIATVVLIISTLCQLIGFASSHWVISVSAEYGIIEYSGLWEKCADLSIGYHNYECEGFVWEDFQVSHWFRTIQTMESMGFVGMLATVVLIGLYMFRTPIQGKKSVKRLIITLCVLCGTLIIVSCIVFASLKQTLRARHMPGSTAELSWSFALSLLGGIGSIATSFLVCFG</sequence>
<evidence type="ECO:0000313" key="7">
    <source>
        <dbReference type="Proteomes" id="UP000005408"/>
    </source>
</evidence>
<dbReference type="PANTHER" id="PTHR21284:SF12">
    <property type="entry name" value="EG:80H7.2 PROTEIN"/>
    <property type="match status" value="1"/>
</dbReference>
<dbReference type="RefSeq" id="XP_011450084.2">
    <property type="nucleotide sequence ID" value="XM_011451782.4"/>
</dbReference>
<dbReference type="EnsemblMetazoa" id="G5655.6">
    <property type="protein sequence ID" value="G5655.6:cds"/>
    <property type="gene ID" value="G5655"/>
</dbReference>
<dbReference type="Pfam" id="PF10242">
    <property type="entry name" value="L_HMGIC_fpl"/>
    <property type="match status" value="1"/>
</dbReference>
<proteinExistence type="predicted"/>
<feature type="transmembrane region" description="Helical" evidence="5">
    <location>
        <begin position="12"/>
        <end position="33"/>
    </location>
</feature>
<organism evidence="6 7">
    <name type="scientific">Magallana gigas</name>
    <name type="common">Pacific oyster</name>
    <name type="synonym">Crassostrea gigas</name>
    <dbReference type="NCBI Taxonomy" id="29159"/>
    <lineage>
        <taxon>Eukaryota</taxon>
        <taxon>Metazoa</taxon>
        <taxon>Spiralia</taxon>
        <taxon>Lophotrochozoa</taxon>
        <taxon>Mollusca</taxon>
        <taxon>Bivalvia</taxon>
        <taxon>Autobranchia</taxon>
        <taxon>Pteriomorphia</taxon>
        <taxon>Ostreida</taxon>
        <taxon>Ostreoidea</taxon>
        <taxon>Ostreidae</taxon>
        <taxon>Magallana</taxon>
    </lineage>
</organism>
<evidence type="ECO:0000256" key="3">
    <source>
        <dbReference type="ARBA" id="ARBA00022989"/>
    </source>
</evidence>
<dbReference type="EnsemblMetazoa" id="G5655.7">
    <property type="protein sequence ID" value="G5655.7:cds"/>
    <property type="gene ID" value="G5655"/>
</dbReference>
<dbReference type="OMA" id="VSHWFRT"/>
<evidence type="ECO:0000256" key="4">
    <source>
        <dbReference type="ARBA" id="ARBA00023136"/>
    </source>
</evidence>
<keyword evidence="2 5" id="KW-0812">Transmembrane</keyword>
<dbReference type="InterPro" id="IPR019372">
    <property type="entry name" value="LHFPL"/>
</dbReference>
<evidence type="ECO:0000256" key="2">
    <source>
        <dbReference type="ARBA" id="ARBA00022692"/>
    </source>
</evidence>
<evidence type="ECO:0008006" key="8">
    <source>
        <dbReference type="Google" id="ProtNLM"/>
    </source>
</evidence>
<feature type="transmembrane region" description="Helical" evidence="5">
    <location>
        <begin position="162"/>
        <end position="183"/>
    </location>
</feature>
<evidence type="ECO:0000256" key="5">
    <source>
        <dbReference type="SAM" id="Phobius"/>
    </source>
</evidence>
<dbReference type="KEGG" id="crg:105344135"/>
<dbReference type="AlphaFoldDB" id="A0A8W8NG61"/>
<accession>A0A8W8NG61</accession>
<dbReference type="Proteomes" id="UP000005408">
    <property type="component" value="Unassembled WGS sequence"/>
</dbReference>
<dbReference type="EnsemblMetazoa" id="G5655.9">
    <property type="protein sequence ID" value="G5655.9:cds"/>
    <property type="gene ID" value="G5655"/>
</dbReference>